<feature type="region of interest" description="Disordered" evidence="1">
    <location>
        <begin position="287"/>
        <end position="315"/>
    </location>
</feature>
<evidence type="ECO:0000313" key="3">
    <source>
        <dbReference type="EMBL" id="CAE8595776.1"/>
    </source>
</evidence>
<proteinExistence type="predicted"/>
<feature type="domain" description="DUF4116" evidence="2">
    <location>
        <begin position="197"/>
        <end position="244"/>
    </location>
</feature>
<dbReference type="Pfam" id="PF13475">
    <property type="entry name" value="DUF4116"/>
    <property type="match status" value="2"/>
</dbReference>
<accession>A0A813E6K1</accession>
<name>A0A813E6K1_POLGL</name>
<dbReference type="EMBL" id="CAJNNV010008107">
    <property type="protein sequence ID" value="CAE8595776.1"/>
    <property type="molecule type" value="Genomic_DNA"/>
</dbReference>
<dbReference type="AlphaFoldDB" id="A0A813E6K1"/>
<dbReference type="OrthoDB" id="431262at2759"/>
<sequence length="315" mass="33928">MAPSMDAAPKTSDAAPKIRVVCGLTGLELCEVEPSSAWKLPNLIAAVSVATTIPGRAMRLLLGSSPMKPGALPAQMVAANASVRLRLVRVDPHWGAHKLEEVLEELVADPGGGPKLSLGTADRAIALAAVQHSGAMLFRCSEELLHDKELVLAAVRENGRNLTFAPEALQRDREVVLAAVRSDGETLSLVRKEFQDDREVVEAALEEDGEAIRHASIVLRQDRAMLLAAIQRTAAAFRHVPTLLQRDKAFCVAAARVNGDALHYAPQDIRSDKDFALAVQAYWAGKGDAQPHPSTSMRRAGTHLTKDKAPPQRSY</sequence>
<gene>
    <name evidence="3" type="ORF">PGLA1383_LOCUS14273</name>
</gene>
<reference evidence="3" key="1">
    <citation type="submission" date="2021-02" db="EMBL/GenBank/DDBJ databases">
        <authorList>
            <person name="Dougan E. K."/>
            <person name="Rhodes N."/>
            <person name="Thang M."/>
            <person name="Chan C."/>
        </authorList>
    </citation>
    <scope>NUCLEOTIDE SEQUENCE</scope>
</reference>
<feature type="compositionally biased region" description="Basic and acidic residues" evidence="1">
    <location>
        <begin position="304"/>
        <end position="315"/>
    </location>
</feature>
<organism evidence="3 4">
    <name type="scientific">Polarella glacialis</name>
    <name type="common">Dinoflagellate</name>
    <dbReference type="NCBI Taxonomy" id="89957"/>
    <lineage>
        <taxon>Eukaryota</taxon>
        <taxon>Sar</taxon>
        <taxon>Alveolata</taxon>
        <taxon>Dinophyceae</taxon>
        <taxon>Suessiales</taxon>
        <taxon>Suessiaceae</taxon>
        <taxon>Polarella</taxon>
    </lineage>
</organism>
<evidence type="ECO:0000259" key="2">
    <source>
        <dbReference type="Pfam" id="PF13475"/>
    </source>
</evidence>
<evidence type="ECO:0000313" key="4">
    <source>
        <dbReference type="Proteomes" id="UP000654075"/>
    </source>
</evidence>
<comment type="caution">
    <text evidence="3">The sequence shown here is derived from an EMBL/GenBank/DDBJ whole genome shotgun (WGS) entry which is preliminary data.</text>
</comment>
<keyword evidence="4" id="KW-1185">Reference proteome</keyword>
<dbReference type="InterPro" id="IPR025197">
    <property type="entry name" value="DUF4116"/>
</dbReference>
<protein>
    <recommendedName>
        <fullName evidence="2">DUF4116 domain-containing protein</fullName>
    </recommendedName>
</protein>
<evidence type="ECO:0000256" key="1">
    <source>
        <dbReference type="SAM" id="MobiDB-lite"/>
    </source>
</evidence>
<feature type="domain" description="DUF4116" evidence="2">
    <location>
        <begin position="147"/>
        <end position="195"/>
    </location>
</feature>
<dbReference type="Proteomes" id="UP000654075">
    <property type="component" value="Unassembled WGS sequence"/>
</dbReference>